<sequence>MSETAATARLCPDCFTLFTPSTAVCSLCSCSALVPIEETEPGSALKRGPSGLIPNSPVPRPIKKPAVSPSPLPPDHPTPPSYLETVTADLVEILSFYSFSVLCRIPSEMESRVVASAGGSLFKKLDDRFKVHLTLVPGETLSVRTDERRAYCCQVCFCGIFALFSSRENTMNFKNALNVWVGGLKGAGAPQFGSIGRLEGAPKEVHVSGAFE</sequence>
<dbReference type="AlphaFoldDB" id="A0A0G4HZG6"/>
<evidence type="ECO:0000313" key="2">
    <source>
        <dbReference type="EMBL" id="CEM49973.1"/>
    </source>
</evidence>
<feature type="compositionally biased region" description="Pro residues" evidence="1">
    <location>
        <begin position="68"/>
        <end position="79"/>
    </location>
</feature>
<proteinExistence type="predicted"/>
<evidence type="ECO:0000256" key="1">
    <source>
        <dbReference type="SAM" id="MobiDB-lite"/>
    </source>
</evidence>
<accession>A0A0G4HZG6</accession>
<organism evidence="2">
    <name type="scientific">Chromera velia CCMP2878</name>
    <dbReference type="NCBI Taxonomy" id="1169474"/>
    <lineage>
        <taxon>Eukaryota</taxon>
        <taxon>Sar</taxon>
        <taxon>Alveolata</taxon>
        <taxon>Colpodellida</taxon>
        <taxon>Chromeraceae</taxon>
        <taxon>Chromera</taxon>
    </lineage>
</organism>
<dbReference type="EMBL" id="CDMZ01004512">
    <property type="protein sequence ID" value="CEM49973.1"/>
    <property type="molecule type" value="Genomic_DNA"/>
</dbReference>
<dbReference type="VEuPathDB" id="CryptoDB:Cvel_9731"/>
<protein>
    <submittedName>
        <fullName evidence="2">Uncharacterized protein</fullName>
    </submittedName>
</protein>
<name>A0A0G4HZG6_9ALVE</name>
<reference evidence="2" key="1">
    <citation type="submission" date="2014-11" db="EMBL/GenBank/DDBJ databases">
        <authorList>
            <person name="Otto D Thomas"/>
            <person name="Naeem Raeece"/>
        </authorList>
    </citation>
    <scope>NUCLEOTIDE SEQUENCE</scope>
</reference>
<feature type="region of interest" description="Disordered" evidence="1">
    <location>
        <begin position="41"/>
        <end position="79"/>
    </location>
</feature>
<gene>
    <name evidence="2" type="ORF">Cvel_9731</name>
</gene>